<evidence type="ECO:0000313" key="2">
    <source>
        <dbReference type="Proteomes" id="UP000189660"/>
    </source>
</evidence>
<proteinExistence type="predicted"/>
<dbReference type="KEGG" id="bapa:BBC0178_011810"/>
<name>A0A1U9MBI0_9HYPH</name>
<protein>
    <submittedName>
        <fullName evidence="1">Uncharacterized protein</fullName>
    </submittedName>
</protein>
<gene>
    <name evidence="1" type="ORF">BBC0178_011810</name>
</gene>
<accession>A0A1U9MBI0</accession>
<organism evidence="1 2">
    <name type="scientific">Bartonella apihabitans</name>
    <dbReference type="NCBI Taxonomy" id="2750929"/>
    <lineage>
        <taxon>Bacteria</taxon>
        <taxon>Pseudomonadati</taxon>
        <taxon>Pseudomonadota</taxon>
        <taxon>Alphaproteobacteria</taxon>
        <taxon>Hyphomicrobiales</taxon>
        <taxon>Bartonellaceae</taxon>
        <taxon>Bartonella</taxon>
    </lineage>
</organism>
<dbReference type="EMBL" id="CP015820">
    <property type="protein sequence ID" value="AQT42656.1"/>
    <property type="molecule type" value="Genomic_DNA"/>
</dbReference>
<sequence length="69" mass="7675">MKSAPGYNIPYELFLISDAGEIFIEQEPIKFAGHTLAQWIIFTGQVQPQPSKKIAEGTYTDVAVVTIVY</sequence>
<dbReference type="AlphaFoldDB" id="A0A1U9MBI0"/>
<keyword evidence="2" id="KW-1185">Reference proteome</keyword>
<dbReference type="Proteomes" id="UP000189660">
    <property type="component" value="Chromosome"/>
</dbReference>
<evidence type="ECO:0000313" key="1">
    <source>
        <dbReference type="EMBL" id="AQT42656.1"/>
    </source>
</evidence>
<reference evidence="1 2" key="1">
    <citation type="submission" date="2016-11" db="EMBL/GenBank/DDBJ databases">
        <title>Comparative genomics of Bartonella apis.</title>
        <authorList>
            <person name="Engel P."/>
        </authorList>
    </citation>
    <scope>NUCLEOTIDE SEQUENCE [LARGE SCALE GENOMIC DNA]</scope>
    <source>
        <strain evidence="1 2">BBC0178</strain>
    </source>
</reference>